<dbReference type="InterPro" id="IPR029060">
    <property type="entry name" value="PIN-like_dom_sf"/>
</dbReference>
<reference evidence="3" key="3">
    <citation type="submission" date="2025-09" db="UniProtKB">
        <authorList>
            <consortium name="Ensembl"/>
        </authorList>
    </citation>
    <scope>IDENTIFICATION</scope>
</reference>
<reference evidence="3" key="2">
    <citation type="submission" date="2025-08" db="UniProtKB">
        <authorList>
            <consortium name="Ensembl"/>
        </authorList>
    </citation>
    <scope>IDENTIFICATION</scope>
</reference>
<dbReference type="GeneTree" id="ENSGT00530000063168"/>
<dbReference type="PANTHER" id="PTHR15976">
    <property type="entry name" value="CONSTITUTIVE COACTIVATOR OF PEROXISOME PROLIFERATOR-ACTIVATED RECEPTOR GAMMA"/>
    <property type="match status" value="1"/>
</dbReference>
<keyword evidence="4" id="KW-1185">Reference proteome</keyword>
<dbReference type="FunFam" id="3.40.50.1010:FF:000009">
    <property type="entry name" value="Constitutive coactivator of PPAR-gamma-like protein 1"/>
    <property type="match status" value="1"/>
</dbReference>
<feature type="compositionally biased region" description="Basic residues" evidence="2">
    <location>
        <begin position="34"/>
        <end position="46"/>
    </location>
</feature>
<feature type="compositionally biased region" description="Basic residues" evidence="2">
    <location>
        <begin position="861"/>
        <end position="877"/>
    </location>
</feature>
<feature type="compositionally biased region" description="Low complexity" evidence="2">
    <location>
        <begin position="449"/>
        <end position="459"/>
    </location>
</feature>
<evidence type="ECO:0000256" key="2">
    <source>
        <dbReference type="SAM" id="MobiDB-lite"/>
    </source>
</evidence>
<reference evidence="3" key="1">
    <citation type="submission" date="2021-04" db="EMBL/GenBank/DDBJ databases">
        <authorList>
            <consortium name="Wellcome Sanger Institute Data Sharing"/>
        </authorList>
    </citation>
    <scope>NUCLEOTIDE SEQUENCE [LARGE SCALE GENOMIC DNA]</scope>
</reference>
<evidence type="ECO:0000313" key="3">
    <source>
        <dbReference type="Ensembl" id="ENSATEP00000056506.2"/>
    </source>
</evidence>
<evidence type="ECO:0000313" key="4">
    <source>
        <dbReference type="Proteomes" id="UP000265040"/>
    </source>
</evidence>
<dbReference type="Ensembl" id="ENSATET00000046211.2">
    <property type="protein sequence ID" value="ENSATEP00000056506.2"/>
    <property type="gene ID" value="ENSATEG00000024680.3"/>
</dbReference>
<comment type="similarity">
    <text evidence="1">Belongs to the constitutive coactivator of PPAR-gamma family.</text>
</comment>
<dbReference type="SUPFAM" id="SSF88723">
    <property type="entry name" value="PIN domain-like"/>
    <property type="match status" value="1"/>
</dbReference>
<evidence type="ECO:0000256" key="1">
    <source>
        <dbReference type="ARBA" id="ARBA00009495"/>
    </source>
</evidence>
<name>A0A7N6B6E0_ANATE</name>
<feature type="region of interest" description="Disordered" evidence="2">
    <location>
        <begin position="380"/>
        <end position="506"/>
    </location>
</feature>
<dbReference type="Proteomes" id="UP000265040">
    <property type="component" value="Chromosome 7"/>
</dbReference>
<dbReference type="PANTHER" id="PTHR15976:SF15">
    <property type="entry name" value="CONSTITUTIVE COACTIVATOR OF PPAR-GAMMA-LIKE PROTEIN 2"/>
    <property type="match status" value="1"/>
</dbReference>
<sequence length="992" mass="108921">MGVQGFQEYLEKRCPGAAVSVDLLKLARTAARQPLHHHHPHHHPHHPGPMPPPPPPARILIDADSGLQRLYGGYQTDWVCGGEWNAMLGYLAALSQACLYQGGLELVVVFNGTLGKERWPEWARRAQGQRQTAQLIVNHVGSKATPPPRAWFLPPACLSHCVRLAMFRFRVRVVQTLEDHHQEVLSLYRDYGFAGLIAQDSEFALCNVPAYFSSHALKLSWNGKNLTTHQYLLSEAARQLGLKTQHLPCFAALLGNHILPDEDLAAFHWSLLGPEHPLASLKVRAHQLVLPPCEVVIKAVAEYVSSIKDLGNLDAIARDVFKQSQSRMEDKVERFKKAVEYFSAASKPHISSSLLCPYAYLFSSFFLLSSPAPSPLLQFPPPQVPGLKPPYQNAPYGPGSTALFQNPPPPSQDCNDSLTGKMGFTDWSAPYDSTQGGNRLPNHHTGTQSGPSPSPSSSSDGDEPNDSNANHLTDKPSRWEDPAGRGGSASGDGSQGNGSGSNIPSLLSMATRSHMDITTPPLPQVAEVLRVAEHRHRRGLMYPQIYHILTKGEMKMPVCIEDECNSELPPASLLFRAARQYAYGVLFSLAETHRRLERLALRKRAPLEVPPVIVKEWSSGKAKSALTPELVPALCFREWTCPNLRRLWLGRASEDRSRRTRAFLACLRSDCPALLNPAQVPQHLLLMCCVLRYMMQWPGGRILQRHELDAFLAQAVSSQLYEPDQLQELKVEKVDARGVQLAALFMAGVDTALFINDVCGQPLPWEHCCPWGFFDGKLFQSKLARAARDRAALLDMCEGQEELVSKVEKMRQAILEGINLSRPPPPPPPLPPPAFLPPAMMPPFYPVPPLYPPRPMGGMPPHHHPHHPHHPAQHRPRAFPGLQSIPPQGGKLEIAGMVVGQWAGNKPVRGRGGFNMQVVSVGEAGSTPEVATQQLNGSSAASAMGQPLELAPLAQPIPCALASRDNQSEGVEVEAPCCLDDCPSDGALQKEE</sequence>
<feature type="region of interest" description="Disordered" evidence="2">
    <location>
        <begin position="856"/>
        <end position="881"/>
    </location>
</feature>
<feature type="compositionally biased region" description="Gly residues" evidence="2">
    <location>
        <begin position="484"/>
        <end position="499"/>
    </location>
</feature>
<feature type="compositionally biased region" description="Pro residues" evidence="2">
    <location>
        <begin position="47"/>
        <end position="56"/>
    </location>
</feature>
<dbReference type="InterPro" id="IPR026784">
    <property type="entry name" value="Coact_PPARg"/>
</dbReference>
<accession>A0A7N6B6E0</accession>
<evidence type="ECO:0008006" key="5">
    <source>
        <dbReference type="Google" id="ProtNLM"/>
    </source>
</evidence>
<feature type="region of interest" description="Disordered" evidence="2">
    <location>
        <begin position="33"/>
        <end position="56"/>
    </location>
</feature>
<dbReference type="AlphaFoldDB" id="A0A7N6B6E0"/>
<protein>
    <recommendedName>
        <fullName evidence="5">Family with sequence similarity 120C</fullName>
    </recommendedName>
</protein>
<proteinExistence type="inferred from homology"/>
<gene>
    <name evidence="3" type="primary">FAM120C</name>
</gene>
<organism evidence="3 4">
    <name type="scientific">Anabas testudineus</name>
    <name type="common">Climbing perch</name>
    <name type="synonym">Anthias testudineus</name>
    <dbReference type="NCBI Taxonomy" id="64144"/>
    <lineage>
        <taxon>Eukaryota</taxon>
        <taxon>Metazoa</taxon>
        <taxon>Chordata</taxon>
        <taxon>Craniata</taxon>
        <taxon>Vertebrata</taxon>
        <taxon>Euteleostomi</taxon>
        <taxon>Actinopterygii</taxon>
        <taxon>Neopterygii</taxon>
        <taxon>Teleostei</taxon>
        <taxon>Neoteleostei</taxon>
        <taxon>Acanthomorphata</taxon>
        <taxon>Anabantaria</taxon>
        <taxon>Anabantiformes</taxon>
        <taxon>Anabantoidei</taxon>
        <taxon>Anabantidae</taxon>
        <taxon>Anabas</taxon>
    </lineage>
</organism>
<dbReference type="GO" id="GO:0005634">
    <property type="term" value="C:nucleus"/>
    <property type="evidence" value="ECO:0007669"/>
    <property type="project" value="TreeGrafter"/>
</dbReference>
<feature type="compositionally biased region" description="Basic and acidic residues" evidence="2">
    <location>
        <begin position="472"/>
        <end position="483"/>
    </location>
</feature>
<dbReference type="Gene3D" id="3.40.50.1010">
    <property type="entry name" value="5'-nuclease"/>
    <property type="match status" value="1"/>
</dbReference>